<dbReference type="GO" id="GO:0005096">
    <property type="term" value="F:GTPase activator activity"/>
    <property type="evidence" value="ECO:0007669"/>
    <property type="project" value="InterPro"/>
</dbReference>
<accession>A0A1A9ZY73</accession>
<dbReference type="Proteomes" id="UP000092445">
    <property type="component" value="Unassembled WGS sequence"/>
</dbReference>
<reference evidence="2" key="1">
    <citation type="submission" date="2014-03" db="EMBL/GenBank/DDBJ databases">
        <authorList>
            <person name="Aksoy S."/>
            <person name="Warren W."/>
            <person name="Wilson R.K."/>
        </authorList>
    </citation>
    <scope>NUCLEOTIDE SEQUENCE [LARGE SCALE GENOMIC DNA]</scope>
    <source>
        <strain evidence="2">IAEA</strain>
    </source>
</reference>
<dbReference type="Gene3D" id="1.25.40.200">
    <property type="entry name" value="Ran-GTPase activating protein 1, C-terminal domain"/>
    <property type="match status" value="1"/>
</dbReference>
<keyword evidence="2" id="KW-1185">Reference proteome</keyword>
<dbReference type="GO" id="GO:0007165">
    <property type="term" value="P:signal transduction"/>
    <property type="evidence" value="ECO:0007669"/>
    <property type="project" value="InterPro"/>
</dbReference>
<protein>
    <submittedName>
        <fullName evidence="1">Uncharacterized protein</fullName>
    </submittedName>
</protein>
<dbReference type="STRING" id="7398.A0A1A9ZY73"/>
<name>A0A1A9ZY73_GLOPL</name>
<evidence type="ECO:0000313" key="2">
    <source>
        <dbReference type="Proteomes" id="UP000092445"/>
    </source>
</evidence>
<evidence type="ECO:0000313" key="1">
    <source>
        <dbReference type="EnsemblMetazoa" id="GPAI028699-PA"/>
    </source>
</evidence>
<dbReference type="InterPro" id="IPR036720">
    <property type="entry name" value="RanGAP1_C_sf"/>
</dbReference>
<dbReference type="EnsemblMetazoa" id="GPAI028699-RA">
    <property type="protein sequence ID" value="GPAI028699-PA"/>
    <property type="gene ID" value="GPAI028699"/>
</dbReference>
<dbReference type="VEuPathDB" id="VectorBase:GPAI028699"/>
<dbReference type="AlphaFoldDB" id="A0A1A9ZY73"/>
<proteinExistence type="predicted"/>
<sequence>MQLMKQLRQRVKTLPLRPLPPTIASNKNVTSSLTQKPPSLQMFDSFRDSDKLKGGDYLLLLVFTALKCAHLTRSSAEALELAVGLYQETVDDAIQTKQERRITNYLLMQLGLLRCEQRAYYQEYYLET</sequence>
<organism evidence="1 2">
    <name type="scientific">Glossina pallidipes</name>
    <name type="common">Tsetse fly</name>
    <dbReference type="NCBI Taxonomy" id="7398"/>
    <lineage>
        <taxon>Eukaryota</taxon>
        <taxon>Metazoa</taxon>
        <taxon>Ecdysozoa</taxon>
        <taxon>Arthropoda</taxon>
        <taxon>Hexapoda</taxon>
        <taxon>Insecta</taxon>
        <taxon>Pterygota</taxon>
        <taxon>Neoptera</taxon>
        <taxon>Endopterygota</taxon>
        <taxon>Diptera</taxon>
        <taxon>Brachycera</taxon>
        <taxon>Muscomorpha</taxon>
        <taxon>Hippoboscoidea</taxon>
        <taxon>Glossinidae</taxon>
        <taxon>Glossina</taxon>
    </lineage>
</organism>
<dbReference type="SUPFAM" id="SSF69099">
    <property type="entry name" value="Ran-GTPase activating protein 1 (RanGAP1), C-terminal domain"/>
    <property type="match status" value="1"/>
</dbReference>
<reference evidence="1" key="2">
    <citation type="submission" date="2020-05" db="UniProtKB">
        <authorList>
            <consortium name="EnsemblMetazoa"/>
        </authorList>
    </citation>
    <scope>IDENTIFICATION</scope>
    <source>
        <strain evidence="1">IAEA</strain>
    </source>
</reference>